<evidence type="ECO:0000256" key="1">
    <source>
        <dbReference type="SAM" id="Phobius"/>
    </source>
</evidence>
<dbReference type="AlphaFoldDB" id="A0A3L6S3I9"/>
<comment type="caution">
    <text evidence="2">The sequence shown here is derived from an EMBL/GenBank/DDBJ whole genome shotgun (WGS) entry which is preliminary data.</text>
</comment>
<keyword evidence="1" id="KW-1133">Transmembrane helix</keyword>
<accession>A0A3L6S3I9</accession>
<evidence type="ECO:0000313" key="3">
    <source>
        <dbReference type="Proteomes" id="UP000275267"/>
    </source>
</evidence>
<organism evidence="2 3">
    <name type="scientific">Panicum miliaceum</name>
    <name type="common">Proso millet</name>
    <name type="synonym">Broomcorn millet</name>
    <dbReference type="NCBI Taxonomy" id="4540"/>
    <lineage>
        <taxon>Eukaryota</taxon>
        <taxon>Viridiplantae</taxon>
        <taxon>Streptophyta</taxon>
        <taxon>Embryophyta</taxon>
        <taxon>Tracheophyta</taxon>
        <taxon>Spermatophyta</taxon>
        <taxon>Magnoliopsida</taxon>
        <taxon>Liliopsida</taxon>
        <taxon>Poales</taxon>
        <taxon>Poaceae</taxon>
        <taxon>PACMAD clade</taxon>
        <taxon>Panicoideae</taxon>
        <taxon>Panicodae</taxon>
        <taxon>Paniceae</taxon>
        <taxon>Panicinae</taxon>
        <taxon>Panicum</taxon>
        <taxon>Panicum sect. Panicum</taxon>
    </lineage>
</organism>
<feature type="transmembrane region" description="Helical" evidence="1">
    <location>
        <begin position="43"/>
        <end position="64"/>
    </location>
</feature>
<dbReference type="OrthoDB" id="681998at2759"/>
<name>A0A3L6S3I9_PANMI</name>
<dbReference type="EMBL" id="PQIB02000006">
    <property type="protein sequence ID" value="RLN12968.1"/>
    <property type="molecule type" value="Genomic_DNA"/>
</dbReference>
<dbReference type="Proteomes" id="UP000275267">
    <property type="component" value="Unassembled WGS sequence"/>
</dbReference>
<keyword evidence="1" id="KW-0812">Transmembrane</keyword>
<reference evidence="3" key="1">
    <citation type="journal article" date="2019" name="Nat. Commun.">
        <title>The genome of broomcorn millet.</title>
        <authorList>
            <person name="Zou C."/>
            <person name="Miki D."/>
            <person name="Li D."/>
            <person name="Tang Q."/>
            <person name="Xiao L."/>
            <person name="Rajput S."/>
            <person name="Deng P."/>
            <person name="Jia W."/>
            <person name="Huang R."/>
            <person name="Zhang M."/>
            <person name="Sun Y."/>
            <person name="Hu J."/>
            <person name="Fu X."/>
            <person name="Schnable P.S."/>
            <person name="Li F."/>
            <person name="Zhang H."/>
            <person name="Feng B."/>
            <person name="Zhu X."/>
            <person name="Liu R."/>
            <person name="Schnable J.C."/>
            <person name="Zhu J.-K."/>
            <person name="Zhang H."/>
        </authorList>
    </citation>
    <scope>NUCLEOTIDE SEQUENCE [LARGE SCALE GENOMIC DNA]</scope>
</reference>
<sequence>MRRLIEPEDRRLQAAAFFLTCGGSTVLYGTALNRSANPEHVLAGFFLFALGAAISILALSGAGAGRAAAQMERFLSGFF</sequence>
<protein>
    <submittedName>
        <fullName evidence="2">Uncharacterized protein</fullName>
    </submittedName>
</protein>
<proteinExistence type="predicted"/>
<gene>
    <name evidence="2" type="ORF">C2845_PM09G21370</name>
</gene>
<keyword evidence="3" id="KW-1185">Reference proteome</keyword>
<evidence type="ECO:0000313" key="2">
    <source>
        <dbReference type="EMBL" id="RLN12968.1"/>
    </source>
</evidence>
<feature type="transmembrane region" description="Helical" evidence="1">
    <location>
        <begin position="12"/>
        <end position="31"/>
    </location>
</feature>
<keyword evidence="1" id="KW-0472">Membrane</keyword>